<evidence type="ECO:0000313" key="1">
    <source>
        <dbReference type="EMBL" id="AHW61929.1"/>
    </source>
</evidence>
<keyword evidence="2" id="KW-1185">Reference proteome</keyword>
<evidence type="ECO:0000313" key="2">
    <source>
        <dbReference type="Proteomes" id="UP000023772"/>
    </source>
</evidence>
<dbReference type="EMBL" id="CP007451">
    <property type="protein sequence ID" value="AHW61929.1"/>
    <property type="molecule type" value="Genomic_DNA"/>
</dbReference>
<dbReference type="RefSeq" id="WP_038558326.1">
    <property type="nucleotide sequence ID" value="NZ_FOHT01000012.1"/>
</dbReference>
<organism evidence="1 2">
    <name type="scientific">Draconibacterium orientale</name>
    <dbReference type="NCBI Taxonomy" id="1168034"/>
    <lineage>
        <taxon>Bacteria</taxon>
        <taxon>Pseudomonadati</taxon>
        <taxon>Bacteroidota</taxon>
        <taxon>Bacteroidia</taxon>
        <taxon>Marinilabiliales</taxon>
        <taxon>Prolixibacteraceae</taxon>
        <taxon>Draconibacterium</taxon>
    </lineage>
</organism>
<gene>
    <name evidence="1" type="ORF">FH5T_11215</name>
</gene>
<protein>
    <submittedName>
        <fullName evidence="1">Uncharacterized protein</fullName>
    </submittedName>
</protein>
<reference evidence="1 2" key="1">
    <citation type="submission" date="2014-03" db="EMBL/GenBank/DDBJ databases">
        <title>Complete genome sequence of a deeply braunched marine Bacteroidia bacterium Draconibacterium orientale type strain FH5T.</title>
        <authorList>
            <person name="Li X."/>
            <person name="Wang X."/>
            <person name="Xie Z."/>
            <person name="Du Z."/>
            <person name="Chen G."/>
        </authorList>
    </citation>
    <scope>NUCLEOTIDE SEQUENCE [LARGE SCALE GENOMIC DNA]</scope>
    <source>
        <strain evidence="1 2">FH5</strain>
    </source>
</reference>
<name>A0ABM5QDY4_9BACT</name>
<accession>A0ABM5QDY4</accession>
<sequence>MGNKKMEVFVNLTKKDMVVSVEEKILPESLVFESLNPFPGYYHNLPTDPGSLYIYLVLDKQYPLEEVLRATQAIEKKYNWNFDAGKAYMSIGSTFLNAIRIKHLPSLDLLVKIQEAYVDQGIHFLMKKKLKGTLEANVKIVKFLELEKLADGIFLNAQDTTFAYIEVPKYLDSEEFIKVSMDVKYNWEGHEFDAANASFYIDGKLVEAVRIFSDKMDVDYLSAIKKLYVEKIDK</sequence>
<proteinExistence type="predicted"/>
<dbReference type="Proteomes" id="UP000023772">
    <property type="component" value="Chromosome"/>
</dbReference>